<dbReference type="EMBL" id="BCMY01000004">
    <property type="protein sequence ID" value="GAQ38902.1"/>
    <property type="molecule type" value="Genomic_DNA"/>
</dbReference>
<dbReference type="PaxDb" id="5061-CADANGAP00006042"/>
<dbReference type="SUPFAM" id="SSF50978">
    <property type="entry name" value="WD40 repeat-like"/>
    <property type="match status" value="4"/>
</dbReference>
<evidence type="ECO:0000313" key="8">
    <source>
        <dbReference type="EMBL" id="GAQ38902.1"/>
    </source>
</evidence>
<dbReference type="PANTHER" id="PTHR14344">
    <property type="entry name" value="WD REPEAT PROTEIN"/>
    <property type="match status" value="1"/>
</dbReference>
<dbReference type="VEuPathDB" id="FungiDB:M747DRAFT_288716"/>
<name>A0A124BWD4_ASPNG</name>
<dbReference type="PROSITE" id="PS50082">
    <property type="entry name" value="WD_REPEATS_2"/>
    <property type="match status" value="1"/>
</dbReference>
<dbReference type="SMART" id="SM00320">
    <property type="entry name" value="WD40"/>
    <property type="match status" value="6"/>
</dbReference>
<dbReference type="OrthoDB" id="5594999at2759"/>
<comment type="caution">
    <text evidence="8">The sequence shown here is derived from an EMBL/GenBank/DDBJ whole genome shotgun (WGS) entry which is preliminary data.</text>
</comment>
<dbReference type="VEuPathDB" id="FungiDB:M747DRAFT_374361"/>
<organism evidence="8 9">
    <name type="scientific">Aspergillus niger</name>
    <dbReference type="NCBI Taxonomy" id="5061"/>
    <lineage>
        <taxon>Eukaryota</taxon>
        <taxon>Fungi</taxon>
        <taxon>Dikarya</taxon>
        <taxon>Ascomycota</taxon>
        <taxon>Pezizomycotina</taxon>
        <taxon>Eurotiomycetes</taxon>
        <taxon>Eurotiomycetidae</taxon>
        <taxon>Eurotiales</taxon>
        <taxon>Aspergillaceae</taxon>
        <taxon>Aspergillus</taxon>
        <taxon>Aspergillus subgen. Circumdati</taxon>
    </lineage>
</organism>
<dbReference type="VEuPathDB" id="FungiDB:ASPNIDRAFT2_1184369"/>
<keyword evidence="3 7" id="KW-0853">WD repeat</keyword>
<dbReference type="VEuPathDB" id="FungiDB:ATCC64974_49550"/>
<dbReference type="InterPro" id="IPR015943">
    <property type="entry name" value="WD40/YVTN_repeat-like_dom_sf"/>
</dbReference>
<dbReference type="VEuPathDB" id="FungiDB:ASPNIDRAFT2_1184365"/>
<dbReference type="VEuPathDB" id="FungiDB:An07g08900"/>
<protein>
    <submittedName>
        <fullName evidence="8">WD repeat protein</fullName>
    </submittedName>
</protein>
<evidence type="ECO:0000256" key="2">
    <source>
        <dbReference type="ARBA" id="ARBA00022490"/>
    </source>
</evidence>
<keyword evidence="4" id="KW-0819">tRNA processing</keyword>
<dbReference type="VEuPathDB" id="FungiDB:An07g08940"/>
<dbReference type="VEuPathDB" id="FungiDB:ATCC64974_49490"/>
<dbReference type="PROSITE" id="PS50294">
    <property type="entry name" value="WD_REPEATS_REGION"/>
    <property type="match status" value="1"/>
</dbReference>
<evidence type="ECO:0000256" key="6">
    <source>
        <dbReference type="ARBA" id="ARBA00038255"/>
    </source>
</evidence>
<proteinExistence type="inferred from homology"/>
<dbReference type="GO" id="GO:0005737">
    <property type="term" value="C:cytoplasm"/>
    <property type="evidence" value="ECO:0007669"/>
    <property type="project" value="UniProtKB-SubCell"/>
</dbReference>
<keyword evidence="5" id="KW-0677">Repeat</keyword>
<evidence type="ECO:0000256" key="1">
    <source>
        <dbReference type="ARBA" id="ARBA00004496"/>
    </source>
</evidence>
<comment type="subcellular location">
    <subcellularLocation>
        <location evidence="1">Cytoplasm</location>
    </subcellularLocation>
</comment>
<sequence length="1374" mass="150201">MHPSVEHIDTCVPVTALKALELRDVKLLLQAQGTYIRLIDEASGNLLAELKAFKRNNVHGFVALSQQEQVAGPSHARFIAWGGQSVRAFDLFLSVQEHSARLVAASAEYQGPDWILAGCASSQEESTTAYVLTAHNAVLGLHIVDGDGSKHEKAVHIKPLVTGVNTILYSADIVALSDSHILIAAGTVFGEIIVWSSYLNESGGAVGSIHHFFTGHEGSIFGVRISPSIASLRGDQSGRLLASCSDDRTIRIWDISDCERTSRHDAPAYSTDGFELRSTGFGAVAHDNEVGSEKTIASAFGHLARIWGVNFLPVGEGLGKVNLISRGEDATCILWDLTWDPSSQTPQFKLTEGISIRKHTGKHVWSLEVRSTDTEAVICTGGADGAVKNFTIKADENKSLVLPNLHDRITMTVDTQNPEPHVETSIKGFDFVSQNEFIAVTARGEVQVGHINAQDLSKQHIFKKTLFVEDDLRSYSVVGSLPQEGIALVGNARGSIRLYNHNVKSLTRLVDVGQRPLILIPLDYNQVSESEANLVFTVSYPNSETAELFMVSLSGDGPSVDRITINLPYGFGMASASLVCGKQYLALGSLTGNFALYKVANTESIEPVMPPSKLHGREGLSYITSFSSLYGEEEQLHPYFLTCGRSGTYGVHKLVISEGPEPSISLQTLHLASLAFNCEIQGAYIDKVSQDLMIYGFQPMDFVLWNESAQTEVARHKCNGGRRAWAFQPNNTKAWAGSLLWIQSGFSGMEIHPEASRTLRSGSHGREVKAMSATQQGGLGPLFATGSEDTNVRIFTPRDPQSENRWGAFKCLRLLREHHTGLQSVGWSTDGRFLFTSGGYEQFFVWRTHSIPRFGLGTTLDGECPKSDPNSDLRTTSFDVLEVEDEQAEGSFLICLTYSNSTIKIFHYTSSTEGGNFTLLANGTYMSNCLTQANFMLKGSSLSLITASTDGYFTLWDLTSVLEPFYTITSPLRMKQTIQGASITPATISCENRYQIHWNSIKSLELADLSNTLSLIVAAGDDNSMTVTLLDTSVENGAATCTIAVPDAHAACITTTKILTQHVNPSDGTARFAVASSGNDHQVKIWWVDIDTKMSGADRIQISKAAERYSSVADISSLDILHDESGRIGTTTNGPNWIGYLTTTENASLVLNYNFAAGGATIDNALVPAYPGDLASQFRLFEDVYAEKPETAPWDAKDAVFGVWIGINEYISSLFPSLLLPLLRNAFYSTDAATYTPKLISRLESLVEEVYKNGGRKFLFLNVPPTSRSPLFLDQGEEVVKQHAEYLAVFNENLEGMVEKFNKEKGDVTTVLYDSWSFMTKILDDPTAYGFPNATCIDDDGTSCIWWNNYHPGMKYHLLQAEDMKGVMGGLGGW</sequence>
<dbReference type="InterPro" id="IPR036514">
    <property type="entry name" value="SGNH_hydro_sf"/>
</dbReference>
<dbReference type="GO" id="GO:0016788">
    <property type="term" value="F:hydrolase activity, acting on ester bonds"/>
    <property type="evidence" value="ECO:0007669"/>
    <property type="project" value="InterPro"/>
</dbReference>
<dbReference type="CDD" id="cd01846">
    <property type="entry name" value="fatty_acyltransferase_like"/>
    <property type="match status" value="1"/>
</dbReference>
<dbReference type="InterPro" id="IPR001087">
    <property type="entry name" value="GDSL"/>
</dbReference>
<dbReference type="InterPro" id="IPR001680">
    <property type="entry name" value="WD40_rpt"/>
</dbReference>
<evidence type="ECO:0000256" key="5">
    <source>
        <dbReference type="ARBA" id="ARBA00022737"/>
    </source>
</evidence>
<dbReference type="Proteomes" id="UP000068243">
    <property type="component" value="Unassembled WGS sequence"/>
</dbReference>
<dbReference type="PANTHER" id="PTHR14344:SF3">
    <property type="entry name" value="WD REPEAT-CONTAINING PROTEIN 6"/>
    <property type="match status" value="1"/>
</dbReference>
<dbReference type="InterPro" id="IPR036322">
    <property type="entry name" value="WD40_repeat_dom_sf"/>
</dbReference>
<feature type="repeat" description="WD" evidence="7">
    <location>
        <begin position="213"/>
        <end position="263"/>
    </location>
</feature>
<dbReference type="InterPro" id="IPR019775">
    <property type="entry name" value="WD40_repeat_CS"/>
</dbReference>
<accession>A0A124BWD4</accession>
<dbReference type="Gene3D" id="2.130.10.10">
    <property type="entry name" value="YVTN repeat-like/Quinoprotein amine dehydrogenase"/>
    <property type="match status" value="3"/>
</dbReference>
<gene>
    <name evidence="8" type="ORF">ABL_02845</name>
</gene>
<dbReference type="GO" id="GO:0030488">
    <property type="term" value="P:tRNA methylation"/>
    <property type="evidence" value="ECO:0007669"/>
    <property type="project" value="TreeGrafter"/>
</dbReference>
<comment type="similarity">
    <text evidence="6">Belongs to the WD repeat WDR6 family.</text>
</comment>
<dbReference type="Pfam" id="PF00657">
    <property type="entry name" value="Lipase_GDSL"/>
    <property type="match status" value="1"/>
</dbReference>
<reference evidence="9" key="1">
    <citation type="journal article" date="2016" name="Genome Announc.">
        <title>Draft genome sequence of Aspergillus niger strain An76.</title>
        <authorList>
            <person name="Gong W."/>
            <person name="Cheng Z."/>
            <person name="Zhang H."/>
            <person name="Liu L."/>
            <person name="Gao P."/>
            <person name="Wang L."/>
        </authorList>
    </citation>
    <scope>NUCLEOTIDE SEQUENCE [LARGE SCALE GENOMIC DNA]</scope>
    <source>
        <strain evidence="9">An76</strain>
    </source>
</reference>
<evidence type="ECO:0000256" key="7">
    <source>
        <dbReference type="PROSITE-ProRule" id="PRU00221"/>
    </source>
</evidence>
<dbReference type="Pfam" id="PF00400">
    <property type="entry name" value="WD40"/>
    <property type="match status" value="2"/>
</dbReference>
<evidence type="ECO:0000256" key="4">
    <source>
        <dbReference type="ARBA" id="ARBA00022694"/>
    </source>
</evidence>
<keyword evidence="2" id="KW-0963">Cytoplasm</keyword>
<dbReference type="OMA" id="IIVWSCF"/>
<evidence type="ECO:0000313" key="9">
    <source>
        <dbReference type="Proteomes" id="UP000068243"/>
    </source>
</evidence>
<dbReference type="InterPro" id="IPR051973">
    <property type="entry name" value="tRNA_Anticodon_Mtase-Reg"/>
</dbReference>
<evidence type="ECO:0000256" key="3">
    <source>
        <dbReference type="ARBA" id="ARBA00022574"/>
    </source>
</evidence>
<dbReference type="Gene3D" id="3.40.50.1110">
    <property type="entry name" value="SGNH hydrolase"/>
    <property type="match status" value="1"/>
</dbReference>
<dbReference type="PROSITE" id="PS00678">
    <property type="entry name" value="WD_REPEATS_1"/>
    <property type="match status" value="1"/>
</dbReference>